<reference evidence="4 5" key="1">
    <citation type="journal article" date="2018" name="Mol. Plant">
        <title>The genome of Artemisia annua provides insight into the evolution of Asteraceae family and artemisinin biosynthesis.</title>
        <authorList>
            <person name="Shen Q."/>
            <person name="Zhang L."/>
            <person name="Liao Z."/>
            <person name="Wang S."/>
            <person name="Yan T."/>
            <person name="Shi P."/>
            <person name="Liu M."/>
            <person name="Fu X."/>
            <person name="Pan Q."/>
            <person name="Wang Y."/>
            <person name="Lv Z."/>
            <person name="Lu X."/>
            <person name="Zhang F."/>
            <person name="Jiang W."/>
            <person name="Ma Y."/>
            <person name="Chen M."/>
            <person name="Hao X."/>
            <person name="Li L."/>
            <person name="Tang Y."/>
            <person name="Lv G."/>
            <person name="Zhou Y."/>
            <person name="Sun X."/>
            <person name="Brodelius P.E."/>
            <person name="Rose J.K.C."/>
            <person name="Tang K."/>
        </authorList>
    </citation>
    <scope>NUCLEOTIDE SEQUENCE [LARGE SCALE GENOMIC DNA]</scope>
    <source>
        <strain evidence="5">cv. Huhao1</strain>
        <tissue evidence="4">Leaf</tissue>
    </source>
</reference>
<comment type="caution">
    <text evidence="4">The sequence shown here is derived from an EMBL/GenBank/DDBJ whole genome shotgun (WGS) entry which is preliminary data.</text>
</comment>
<feature type="chain" id="PRO_5015650446" evidence="3">
    <location>
        <begin position="20"/>
        <end position="266"/>
    </location>
</feature>
<sequence>MEVLITISLLLTIFFVFKAKNYSNRLPPGSMGLPVIGQTPDFLKALKADKVEVWFHERIAKYGPIWKVGLFGNPTIVLHGPSANKFIYSCGQNMLTNTQPPSTSRIFDVQPMIKNLTFNIICSFLIGIERGSKREKLLPLFQDMNGGKLAIPINLPFTQFNRGITARKKLVPIFMDLIREKREALEDQKHQSNRSKDLMTSLISIRDDNGSTMMTDEDIIDNIVAVMVGGYDTTSVLVSFLIRLLATNKSIYSNIVQGQWNGSMKW</sequence>
<dbReference type="Pfam" id="PF00067">
    <property type="entry name" value="p450"/>
    <property type="match status" value="1"/>
</dbReference>
<protein>
    <submittedName>
        <fullName evidence="4">Cytochrome P450</fullName>
    </submittedName>
</protein>
<keyword evidence="1" id="KW-0479">Metal-binding</keyword>
<organism evidence="4 5">
    <name type="scientific">Artemisia annua</name>
    <name type="common">Sweet wormwood</name>
    <dbReference type="NCBI Taxonomy" id="35608"/>
    <lineage>
        <taxon>Eukaryota</taxon>
        <taxon>Viridiplantae</taxon>
        <taxon>Streptophyta</taxon>
        <taxon>Embryophyta</taxon>
        <taxon>Tracheophyta</taxon>
        <taxon>Spermatophyta</taxon>
        <taxon>Magnoliopsida</taxon>
        <taxon>eudicotyledons</taxon>
        <taxon>Gunneridae</taxon>
        <taxon>Pentapetalae</taxon>
        <taxon>asterids</taxon>
        <taxon>campanulids</taxon>
        <taxon>Asterales</taxon>
        <taxon>Asteraceae</taxon>
        <taxon>Asteroideae</taxon>
        <taxon>Anthemideae</taxon>
        <taxon>Artemisiinae</taxon>
        <taxon>Artemisia</taxon>
    </lineage>
</organism>
<evidence type="ECO:0000256" key="2">
    <source>
        <dbReference type="ARBA" id="ARBA00023004"/>
    </source>
</evidence>
<dbReference type="GO" id="GO:0016705">
    <property type="term" value="F:oxidoreductase activity, acting on paired donors, with incorporation or reduction of molecular oxygen"/>
    <property type="evidence" value="ECO:0007669"/>
    <property type="project" value="InterPro"/>
</dbReference>
<evidence type="ECO:0000313" key="4">
    <source>
        <dbReference type="EMBL" id="PWA40606.1"/>
    </source>
</evidence>
<dbReference type="EMBL" id="PKPP01013669">
    <property type="protein sequence ID" value="PWA40606.1"/>
    <property type="molecule type" value="Genomic_DNA"/>
</dbReference>
<dbReference type="STRING" id="35608.A0A2U1KV18"/>
<dbReference type="InterPro" id="IPR001128">
    <property type="entry name" value="Cyt_P450"/>
</dbReference>
<evidence type="ECO:0000256" key="1">
    <source>
        <dbReference type="ARBA" id="ARBA00022723"/>
    </source>
</evidence>
<dbReference type="PANTHER" id="PTHR24286:SF217">
    <property type="entry name" value="OS07G0520300 PROTEIN"/>
    <property type="match status" value="1"/>
</dbReference>
<dbReference type="Gene3D" id="1.10.630.10">
    <property type="entry name" value="Cytochrome P450"/>
    <property type="match status" value="1"/>
</dbReference>
<accession>A0A2U1KV18</accession>
<dbReference type="SUPFAM" id="SSF48264">
    <property type="entry name" value="Cytochrome P450"/>
    <property type="match status" value="1"/>
</dbReference>
<dbReference type="Proteomes" id="UP000245207">
    <property type="component" value="Unassembled WGS sequence"/>
</dbReference>
<keyword evidence="3" id="KW-0732">Signal</keyword>
<proteinExistence type="predicted"/>
<evidence type="ECO:0000313" key="5">
    <source>
        <dbReference type="Proteomes" id="UP000245207"/>
    </source>
</evidence>
<feature type="signal peptide" evidence="3">
    <location>
        <begin position="1"/>
        <end position="19"/>
    </location>
</feature>
<dbReference type="GO" id="GO:0016125">
    <property type="term" value="P:sterol metabolic process"/>
    <property type="evidence" value="ECO:0007669"/>
    <property type="project" value="TreeGrafter"/>
</dbReference>
<dbReference type="GO" id="GO:0005506">
    <property type="term" value="F:iron ion binding"/>
    <property type="evidence" value="ECO:0007669"/>
    <property type="project" value="InterPro"/>
</dbReference>
<name>A0A2U1KV18_ARTAN</name>
<dbReference type="PANTHER" id="PTHR24286">
    <property type="entry name" value="CYTOCHROME P450 26"/>
    <property type="match status" value="1"/>
</dbReference>
<dbReference type="OrthoDB" id="3945418at2759"/>
<dbReference type="AlphaFoldDB" id="A0A2U1KV18"/>
<evidence type="ECO:0000256" key="3">
    <source>
        <dbReference type="SAM" id="SignalP"/>
    </source>
</evidence>
<dbReference type="InterPro" id="IPR036396">
    <property type="entry name" value="Cyt_P450_sf"/>
</dbReference>
<keyword evidence="2" id="KW-0408">Iron</keyword>
<keyword evidence="5" id="KW-1185">Reference proteome</keyword>
<dbReference type="GO" id="GO:0004497">
    <property type="term" value="F:monooxygenase activity"/>
    <property type="evidence" value="ECO:0007669"/>
    <property type="project" value="InterPro"/>
</dbReference>
<gene>
    <name evidence="4" type="ORF">CTI12_AA561420</name>
</gene>
<dbReference type="GO" id="GO:0020037">
    <property type="term" value="F:heme binding"/>
    <property type="evidence" value="ECO:0007669"/>
    <property type="project" value="InterPro"/>
</dbReference>